<dbReference type="PANTHER" id="PTHR31973:SF189">
    <property type="entry name" value="TRANSPOSASE, MUDR, PLANT, MULE TRANSPOSASE DOMAIN PROTEIN-RELATED"/>
    <property type="match status" value="1"/>
</dbReference>
<protein>
    <submittedName>
        <fullName evidence="1">Uncharacterized protein</fullName>
    </submittedName>
</protein>
<reference evidence="1" key="1">
    <citation type="submission" date="2023-04" db="EMBL/GenBank/DDBJ databases">
        <authorList>
            <person name="Vijverberg K."/>
            <person name="Xiong W."/>
            <person name="Schranz E."/>
        </authorList>
    </citation>
    <scope>NUCLEOTIDE SEQUENCE</scope>
</reference>
<dbReference type="EMBL" id="OX465080">
    <property type="protein sequence ID" value="CAI9282608.1"/>
    <property type="molecule type" value="Genomic_DNA"/>
</dbReference>
<dbReference type="Proteomes" id="UP001177003">
    <property type="component" value="Chromosome 4"/>
</dbReference>
<gene>
    <name evidence="1" type="ORF">LSALG_LOCUS22239</name>
</gene>
<dbReference type="AlphaFoldDB" id="A0AA35YYH8"/>
<accession>A0AA35YYH8</accession>
<evidence type="ECO:0000313" key="2">
    <source>
        <dbReference type="Proteomes" id="UP001177003"/>
    </source>
</evidence>
<evidence type="ECO:0000313" key="1">
    <source>
        <dbReference type="EMBL" id="CAI9282608.1"/>
    </source>
</evidence>
<sequence>MLEEIRIYVTERFCIYKSKGQSWDVNICHCIRLKLNKLKEQQRAWQLAGYPCIHGYVAISSLNRDPGDYVLEWFTTSTYASKVDVQVDLEAELEVECVVMFESESDNDFENESDVEANIKVEAACDVVPEMEANIKVPEVNVEANIEVPEVDVEANIEVPEVEASIEVPFV</sequence>
<proteinExistence type="predicted"/>
<organism evidence="1 2">
    <name type="scientific">Lactuca saligna</name>
    <name type="common">Willowleaf lettuce</name>
    <dbReference type="NCBI Taxonomy" id="75948"/>
    <lineage>
        <taxon>Eukaryota</taxon>
        <taxon>Viridiplantae</taxon>
        <taxon>Streptophyta</taxon>
        <taxon>Embryophyta</taxon>
        <taxon>Tracheophyta</taxon>
        <taxon>Spermatophyta</taxon>
        <taxon>Magnoliopsida</taxon>
        <taxon>eudicotyledons</taxon>
        <taxon>Gunneridae</taxon>
        <taxon>Pentapetalae</taxon>
        <taxon>asterids</taxon>
        <taxon>campanulids</taxon>
        <taxon>Asterales</taxon>
        <taxon>Asteraceae</taxon>
        <taxon>Cichorioideae</taxon>
        <taxon>Cichorieae</taxon>
        <taxon>Lactucinae</taxon>
        <taxon>Lactuca</taxon>
    </lineage>
</organism>
<dbReference type="PANTHER" id="PTHR31973">
    <property type="entry name" value="POLYPROTEIN, PUTATIVE-RELATED"/>
    <property type="match status" value="1"/>
</dbReference>
<name>A0AA35YYH8_LACSI</name>
<keyword evidence="2" id="KW-1185">Reference proteome</keyword>